<feature type="transmembrane region" description="Helical" evidence="4">
    <location>
        <begin position="253"/>
        <end position="272"/>
    </location>
</feature>
<evidence type="ECO:0000313" key="5">
    <source>
        <dbReference type="EMBL" id="GMH56461.1"/>
    </source>
</evidence>
<keyword evidence="6" id="KW-1185">Reference proteome</keyword>
<dbReference type="Proteomes" id="UP001165122">
    <property type="component" value="Unassembled WGS sequence"/>
</dbReference>
<dbReference type="OrthoDB" id="196717at2759"/>
<evidence type="ECO:0000256" key="4">
    <source>
        <dbReference type="SAM" id="Phobius"/>
    </source>
</evidence>
<keyword evidence="4" id="KW-0812">Transmembrane</keyword>
<gene>
    <name evidence="5" type="ORF">TrLO_g5965</name>
</gene>
<name>A0A9W6ZQD1_9STRA</name>
<organism evidence="5 6">
    <name type="scientific">Triparma laevis f. longispina</name>
    <dbReference type="NCBI Taxonomy" id="1714387"/>
    <lineage>
        <taxon>Eukaryota</taxon>
        <taxon>Sar</taxon>
        <taxon>Stramenopiles</taxon>
        <taxon>Ochrophyta</taxon>
        <taxon>Bolidophyceae</taxon>
        <taxon>Parmales</taxon>
        <taxon>Triparmaceae</taxon>
        <taxon>Triparma</taxon>
    </lineage>
</organism>
<proteinExistence type="inferred from homology"/>
<dbReference type="InterPro" id="IPR043130">
    <property type="entry name" value="CDP-OH_PTrfase_TM_dom"/>
</dbReference>
<keyword evidence="4" id="KW-1133">Transmembrane helix</keyword>
<sequence length="275" mass="30437">MPATRSRSTSRGRSSANKAAPKKSPAKSPSSSRSKSKTPTKKAAKSPSKTPTKKAAKSPATKKAAPCAKYKPKSPPILNCTPDGYTPTPLISNMILCPGNLDYFFADLIVPPMYAIGLNTPNKITIFNCVVRVYLVVGALYTDRNYALATSLLFIQQILDCADGQCARRYGLGSEFGAWLDHITDEIFGYMYAGTFIYMIGTHNGWYSVPLYIICVVLAIMGLGGKSTFEAKDTYIKFKDYKWNHVLGMYQEFYMSYIYIVIMGLFTLKGWLPDP</sequence>
<evidence type="ECO:0008006" key="7">
    <source>
        <dbReference type="Google" id="ProtNLM"/>
    </source>
</evidence>
<dbReference type="EMBL" id="BRXW01000453">
    <property type="protein sequence ID" value="GMH56461.1"/>
    <property type="molecule type" value="Genomic_DNA"/>
</dbReference>
<feature type="compositionally biased region" description="Low complexity" evidence="3">
    <location>
        <begin position="1"/>
        <end position="19"/>
    </location>
</feature>
<dbReference type="InterPro" id="IPR000462">
    <property type="entry name" value="CDP-OH_P_trans"/>
</dbReference>
<keyword evidence="1 2" id="KW-0808">Transferase</keyword>
<dbReference type="Gene3D" id="1.20.120.1760">
    <property type="match status" value="1"/>
</dbReference>
<evidence type="ECO:0000256" key="2">
    <source>
        <dbReference type="RuleBase" id="RU003750"/>
    </source>
</evidence>
<comment type="similarity">
    <text evidence="2">Belongs to the CDP-alcohol phosphatidyltransferase class-I family.</text>
</comment>
<dbReference type="InterPro" id="IPR048254">
    <property type="entry name" value="CDP_ALCOHOL_P_TRANSF_CS"/>
</dbReference>
<dbReference type="PROSITE" id="PS00379">
    <property type="entry name" value="CDP_ALCOHOL_P_TRANSF"/>
    <property type="match status" value="1"/>
</dbReference>
<comment type="caution">
    <text evidence="5">The sequence shown here is derived from an EMBL/GenBank/DDBJ whole genome shotgun (WGS) entry which is preliminary data.</text>
</comment>
<dbReference type="GO" id="GO:0008654">
    <property type="term" value="P:phospholipid biosynthetic process"/>
    <property type="evidence" value="ECO:0007669"/>
    <property type="project" value="InterPro"/>
</dbReference>
<dbReference type="AlphaFoldDB" id="A0A9W6ZQD1"/>
<reference evidence="6" key="1">
    <citation type="journal article" date="2023" name="Commun. Biol.">
        <title>Genome analysis of Parmales, the sister group of diatoms, reveals the evolutionary specialization of diatoms from phago-mixotrophs to photoautotrophs.</title>
        <authorList>
            <person name="Ban H."/>
            <person name="Sato S."/>
            <person name="Yoshikawa S."/>
            <person name="Yamada K."/>
            <person name="Nakamura Y."/>
            <person name="Ichinomiya M."/>
            <person name="Sato N."/>
            <person name="Blanc-Mathieu R."/>
            <person name="Endo H."/>
            <person name="Kuwata A."/>
            <person name="Ogata H."/>
        </authorList>
    </citation>
    <scope>NUCLEOTIDE SEQUENCE [LARGE SCALE GENOMIC DNA]</scope>
    <source>
        <strain evidence="6">NIES 3700</strain>
    </source>
</reference>
<feature type="region of interest" description="Disordered" evidence="3">
    <location>
        <begin position="1"/>
        <end position="69"/>
    </location>
</feature>
<dbReference type="GO" id="GO:0016780">
    <property type="term" value="F:phosphotransferase activity, for other substituted phosphate groups"/>
    <property type="evidence" value="ECO:0007669"/>
    <property type="project" value="InterPro"/>
</dbReference>
<protein>
    <recommendedName>
        <fullName evidence="7">CDP-alcohol phosphatidyltransferase</fullName>
    </recommendedName>
</protein>
<dbReference type="GO" id="GO:0016020">
    <property type="term" value="C:membrane"/>
    <property type="evidence" value="ECO:0007669"/>
    <property type="project" value="InterPro"/>
</dbReference>
<evidence type="ECO:0000313" key="6">
    <source>
        <dbReference type="Proteomes" id="UP001165122"/>
    </source>
</evidence>
<keyword evidence="4" id="KW-0472">Membrane</keyword>
<feature type="compositionally biased region" description="Low complexity" evidence="3">
    <location>
        <begin position="57"/>
        <end position="69"/>
    </location>
</feature>
<evidence type="ECO:0000256" key="3">
    <source>
        <dbReference type="SAM" id="MobiDB-lite"/>
    </source>
</evidence>
<dbReference type="Pfam" id="PF01066">
    <property type="entry name" value="CDP-OH_P_transf"/>
    <property type="match status" value="1"/>
</dbReference>
<accession>A0A9W6ZQD1</accession>
<evidence type="ECO:0000256" key="1">
    <source>
        <dbReference type="ARBA" id="ARBA00022679"/>
    </source>
</evidence>
<feature type="transmembrane region" description="Helical" evidence="4">
    <location>
        <begin position="206"/>
        <end position="225"/>
    </location>
</feature>
<feature type="compositionally biased region" description="Basic residues" evidence="3">
    <location>
        <begin position="34"/>
        <end position="44"/>
    </location>
</feature>